<dbReference type="AlphaFoldDB" id="A0A9Q3F768"/>
<reference evidence="1" key="1">
    <citation type="submission" date="2021-03" db="EMBL/GenBank/DDBJ databases">
        <title>Draft genome sequence of rust myrtle Austropuccinia psidii MF-1, a brazilian biotype.</title>
        <authorList>
            <person name="Quecine M.C."/>
            <person name="Pachon D.M.R."/>
            <person name="Bonatelli M.L."/>
            <person name="Correr F.H."/>
            <person name="Franceschini L.M."/>
            <person name="Leite T.F."/>
            <person name="Margarido G.R.A."/>
            <person name="Almeida C.A."/>
            <person name="Ferrarezi J.A."/>
            <person name="Labate C.A."/>
        </authorList>
    </citation>
    <scope>NUCLEOTIDE SEQUENCE</scope>
    <source>
        <strain evidence="1">MF-1</strain>
    </source>
</reference>
<evidence type="ECO:0000313" key="2">
    <source>
        <dbReference type="Proteomes" id="UP000765509"/>
    </source>
</evidence>
<sequence length="132" mass="15073">MEDLGVVKYALGIRITQNKENISLIQDKFIQQILTEFSTNQIRLPSAPLPCNYKELKISGDNIADPPPFNYRRAVGLLQYIVQCTQPDLAFATSFLSQFLEDPKDFNYKSITHTLKYLSGARNFTLSLGEYF</sequence>
<gene>
    <name evidence="1" type="ORF">O181_073684</name>
</gene>
<evidence type="ECO:0000313" key="1">
    <source>
        <dbReference type="EMBL" id="MBW0533969.1"/>
    </source>
</evidence>
<dbReference type="EMBL" id="AVOT02038989">
    <property type="protein sequence ID" value="MBW0533969.1"/>
    <property type="molecule type" value="Genomic_DNA"/>
</dbReference>
<comment type="caution">
    <text evidence="1">The sequence shown here is derived from an EMBL/GenBank/DDBJ whole genome shotgun (WGS) entry which is preliminary data.</text>
</comment>
<name>A0A9Q3F768_9BASI</name>
<dbReference type="OrthoDB" id="2517509at2759"/>
<dbReference type="Proteomes" id="UP000765509">
    <property type="component" value="Unassembled WGS sequence"/>
</dbReference>
<protein>
    <recommendedName>
        <fullName evidence="3">Reverse transcriptase Ty1/copia-type domain-containing protein</fullName>
    </recommendedName>
</protein>
<keyword evidence="2" id="KW-1185">Reference proteome</keyword>
<accession>A0A9Q3F768</accession>
<proteinExistence type="predicted"/>
<organism evidence="1 2">
    <name type="scientific">Austropuccinia psidii MF-1</name>
    <dbReference type="NCBI Taxonomy" id="1389203"/>
    <lineage>
        <taxon>Eukaryota</taxon>
        <taxon>Fungi</taxon>
        <taxon>Dikarya</taxon>
        <taxon>Basidiomycota</taxon>
        <taxon>Pucciniomycotina</taxon>
        <taxon>Pucciniomycetes</taxon>
        <taxon>Pucciniales</taxon>
        <taxon>Sphaerophragmiaceae</taxon>
        <taxon>Austropuccinia</taxon>
    </lineage>
</organism>
<evidence type="ECO:0008006" key="3">
    <source>
        <dbReference type="Google" id="ProtNLM"/>
    </source>
</evidence>